<feature type="transmembrane region" description="Helical" evidence="1">
    <location>
        <begin position="246"/>
        <end position="268"/>
    </location>
</feature>
<dbReference type="Proteomes" id="UP001596084">
    <property type="component" value="Unassembled WGS sequence"/>
</dbReference>
<reference evidence="3" key="1">
    <citation type="journal article" date="2019" name="Int. J. Syst. Evol. Microbiol.">
        <title>The Global Catalogue of Microorganisms (GCM) 10K type strain sequencing project: providing services to taxonomists for standard genome sequencing and annotation.</title>
        <authorList>
            <consortium name="The Broad Institute Genomics Platform"/>
            <consortium name="The Broad Institute Genome Sequencing Center for Infectious Disease"/>
            <person name="Wu L."/>
            <person name="Ma J."/>
        </authorList>
    </citation>
    <scope>NUCLEOTIDE SEQUENCE [LARGE SCALE GENOMIC DNA]</scope>
    <source>
        <strain evidence="3">CGMCC 4.7277</strain>
    </source>
</reference>
<sequence length="272" mass="31005">MMVYFILIGLTWGAWRISRLGYFESGDDIGYWLGVAGGVMMLLLFSYPLRKHFRFAQGWGRVKWWFWVHMGFGVFGPLLILLHSTFQARSLNAAVALYSMVLVALSGVVGRFLYARVNRGLHGERTSLHDLEVSAGLHQREASSLLRFAPAVAQRLKAFADGEISVRPNALTCLRRVFWLPVKQWLTYRACMADIRPPLRGMAKTAGWEPRNLAKRERLAGKLVRRHLTSVVRVAQYTAYERLVSLWHVAHIPFVYLLVISVIVHVVAVHAY</sequence>
<feature type="transmembrane region" description="Helical" evidence="1">
    <location>
        <begin position="29"/>
        <end position="50"/>
    </location>
</feature>
<keyword evidence="1" id="KW-0812">Transmembrane</keyword>
<organism evidence="2 3">
    <name type="scientific">Polaromonas jejuensis</name>
    <dbReference type="NCBI Taxonomy" id="457502"/>
    <lineage>
        <taxon>Bacteria</taxon>
        <taxon>Pseudomonadati</taxon>
        <taxon>Pseudomonadota</taxon>
        <taxon>Betaproteobacteria</taxon>
        <taxon>Burkholderiales</taxon>
        <taxon>Comamonadaceae</taxon>
        <taxon>Polaromonas</taxon>
    </lineage>
</organism>
<dbReference type="RefSeq" id="WP_157090356.1">
    <property type="nucleotide sequence ID" value="NZ_JBHSMX010000009.1"/>
</dbReference>
<keyword evidence="3" id="KW-1185">Reference proteome</keyword>
<evidence type="ECO:0000313" key="3">
    <source>
        <dbReference type="Proteomes" id="UP001596084"/>
    </source>
</evidence>
<feature type="transmembrane region" description="Helical" evidence="1">
    <location>
        <begin position="95"/>
        <end position="114"/>
    </location>
</feature>
<feature type="transmembrane region" description="Helical" evidence="1">
    <location>
        <begin position="62"/>
        <end position="83"/>
    </location>
</feature>
<proteinExistence type="predicted"/>
<comment type="caution">
    <text evidence="2">The sequence shown here is derived from an EMBL/GenBank/DDBJ whole genome shotgun (WGS) entry which is preliminary data.</text>
</comment>
<name>A0ABW0Q5M3_9BURK</name>
<accession>A0ABW0Q5M3</accession>
<protein>
    <submittedName>
        <fullName evidence="2">Uncharacterized protein</fullName>
    </submittedName>
</protein>
<dbReference type="EMBL" id="JBHSMX010000009">
    <property type="protein sequence ID" value="MFC5520169.1"/>
    <property type="molecule type" value="Genomic_DNA"/>
</dbReference>
<gene>
    <name evidence="2" type="ORF">ACFPP7_04460</name>
</gene>
<evidence type="ECO:0000256" key="1">
    <source>
        <dbReference type="SAM" id="Phobius"/>
    </source>
</evidence>
<keyword evidence="1" id="KW-1133">Transmembrane helix</keyword>
<keyword evidence="1" id="KW-0472">Membrane</keyword>
<evidence type="ECO:0000313" key="2">
    <source>
        <dbReference type="EMBL" id="MFC5520169.1"/>
    </source>
</evidence>